<comment type="caution">
    <text evidence="2">The sequence shown here is derived from an EMBL/GenBank/DDBJ whole genome shotgun (WGS) entry which is preliminary data.</text>
</comment>
<sequence>MGVLAAERIKITSTRSPWWSAAVIIALGLGLAAIMGWVANQAIANPEDSEGFPGLTPATAATGVTGFGVLVLMIMAALVVTSEYRFGTIRTTFQAMPHRGTVIAAKAALIGAFGAILTTALTFGSIEVAKLVANSDAQKPLALSGEEAWRGVYGVPIYAFLCVVLAVAVGALVKQSAAAISLVVLWPLLIESLFGLFGSFGREVQAFLPFANAQHFMSGDTGIEFHWGPWGSLIYFTAFVAVFFAAAIVVVNKRDA</sequence>
<evidence type="ECO:0000313" key="3">
    <source>
        <dbReference type="Proteomes" id="UP000655868"/>
    </source>
</evidence>
<organism evidence="2 3">
    <name type="scientific">Antrihabitans stalagmiti</name>
    <dbReference type="NCBI Taxonomy" id="2799499"/>
    <lineage>
        <taxon>Bacteria</taxon>
        <taxon>Bacillati</taxon>
        <taxon>Actinomycetota</taxon>
        <taxon>Actinomycetes</taxon>
        <taxon>Mycobacteriales</taxon>
        <taxon>Nocardiaceae</taxon>
        <taxon>Antrihabitans</taxon>
    </lineage>
</organism>
<proteinExistence type="predicted"/>
<protein>
    <submittedName>
        <fullName evidence="2">ABC transporter permease</fullName>
    </submittedName>
</protein>
<dbReference type="RefSeq" id="WP_199704341.1">
    <property type="nucleotide sequence ID" value="NZ_JAEMNV010000003.1"/>
</dbReference>
<keyword evidence="1" id="KW-0472">Membrane</keyword>
<reference evidence="2" key="1">
    <citation type="submission" date="2020-12" db="EMBL/GenBank/DDBJ databases">
        <title>Antrihabitans popcorni sp. nov. and Antrihabitans auranticaus sp. nov., isolated from a larva cave.</title>
        <authorList>
            <person name="Lee S.D."/>
            <person name="Kim I.S."/>
        </authorList>
    </citation>
    <scope>NUCLEOTIDE SEQUENCE</scope>
    <source>
        <strain evidence="2">YC3-6</strain>
    </source>
</reference>
<keyword evidence="1" id="KW-0812">Transmembrane</keyword>
<dbReference type="AlphaFoldDB" id="A0A934NQL2"/>
<dbReference type="PANTHER" id="PTHR37305:SF1">
    <property type="entry name" value="MEMBRANE PROTEIN"/>
    <property type="match status" value="1"/>
</dbReference>
<dbReference type="PANTHER" id="PTHR37305">
    <property type="entry name" value="INTEGRAL MEMBRANE PROTEIN-RELATED"/>
    <property type="match status" value="1"/>
</dbReference>
<accession>A0A934NQL2</accession>
<evidence type="ECO:0000313" key="2">
    <source>
        <dbReference type="EMBL" id="MBJ8339613.1"/>
    </source>
</evidence>
<keyword evidence="1" id="KW-1133">Transmembrane helix</keyword>
<dbReference type="EMBL" id="JAEMNV010000003">
    <property type="protein sequence ID" value="MBJ8339613.1"/>
    <property type="molecule type" value="Genomic_DNA"/>
</dbReference>
<feature type="transmembrane region" description="Helical" evidence="1">
    <location>
        <begin position="102"/>
        <end position="126"/>
    </location>
</feature>
<name>A0A934NQL2_9NOCA</name>
<feature type="transmembrane region" description="Helical" evidence="1">
    <location>
        <begin position="59"/>
        <end position="81"/>
    </location>
</feature>
<keyword evidence="3" id="KW-1185">Reference proteome</keyword>
<feature type="transmembrane region" description="Helical" evidence="1">
    <location>
        <begin position="153"/>
        <end position="173"/>
    </location>
</feature>
<feature type="transmembrane region" description="Helical" evidence="1">
    <location>
        <begin position="18"/>
        <end position="39"/>
    </location>
</feature>
<dbReference type="Proteomes" id="UP000655868">
    <property type="component" value="Unassembled WGS sequence"/>
</dbReference>
<feature type="transmembrane region" description="Helical" evidence="1">
    <location>
        <begin position="233"/>
        <end position="251"/>
    </location>
</feature>
<feature type="transmembrane region" description="Helical" evidence="1">
    <location>
        <begin position="180"/>
        <end position="200"/>
    </location>
</feature>
<gene>
    <name evidence="2" type="ORF">JGU71_12015</name>
</gene>
<evidence type="ECO:0000256" key="1">
    <source>
        <dbReference type="SAM" id="Phobius"/>
    </source>
</evidence>